<dbReference type="CDD" id="cd00067">
    <property type="entry name" value="GAL4"/>
    <property type="match status" value="1"/>
</dbReference>
<dbReference type="OrthoDB" id="4161332at2759"/>
<name>A0A5N5XBU1_9EURO</name>
<organism evidence="7 8">
    <name type="scientific">Aspergillus leporis</name>
    <dbReference type="NCBI Taxonomy" id="41062"/>
    <lineage>
        <taxon>Eukaryota</taxon>
        <taxon>Fungi</taxon>
        <taxon>Dikarya</taxon>
        <taxon>Ascomycota</taxon>
        <taxon>Pezizomycotina</taxon>
        <taxon>Eurotiomycetes</taxon>
        <taxon>Eurotiomycetidae</taxon>
        <taxon>Eurotiales</taxon>
        <taxon>Aspergillaceae</taxon>
        <taxon>Aspergillus</taxon>
        <taxon>Aspergillus subgen. Circumdati</taxon>
    </lineage>
</organism>
<dbReference type="GO" id="GO:0009893">
    <property type="term" value="P:positive regulation of metabolic process"/>
    <property type="evidence" value="ECO:0007669"/>
    <property type="project" value="UniProtKB-ARBA"/>
</dbReference>
<dbReference type="InterPro" id="IPR053187">
    <property type="entry name" value="Notoamide_regulator"/>
</dbReference>
<evidence type="ECO:0000256" key="4">
    <source>
        <dbReference type="ARBA" id="ARBA00023163"/>
    </source>
</evidence>
<keyword evidence="2" id="KW-0805">Transcription regulation</keyword>
<proteinExistence type="predicted"/>
<dbReference type="GO" id="GO:0006351">
    <property type="term" value="P:DNA-templated transcription"/>
    <property type="evidence" value="ECO:0007669"/>
    <property type="project" value="InterPro"/>
</dbReference>
<reference evidence="7 8" key="1">
    <citation type="submission" date="2019-04" db="EMBL/GenBank/DDBJ databases">
        <title>Friends and foes A comparative genomics study of 23 Aspergillus species from section Flavi.</title>
        <authorList>
            <consortium name="DOE Joint Genome Institute"/>
            <person name="Kjaerbolling I."/>
            <person name="Vesth T."/>
            <person name="Frisvad J.C."/>
            <person name="Nybo J.L."/>
            <person name="Theobald S."/>
            <person name="Kildgaard S."/>
            <person name="Isbrandt T."/>
            <person name="Kuo A."/>
            <person name="Sato A."/>
            <person name="Lyhne E.K."/>
            <person name="Kogle M.E."/>
            <person name="Wiebenga A."/>
            <person name="Kun R.S."/>
            <person name="Lubbers R.J."/>
            <person name="Makela M.R."/>
            <person name="Barry K."/>
            <person name="Chovatia M."/>
            <person name="Clum A."/>
            <person name="Daum C."/>
            <person name="Haridas S."/>
            <person name="He G."/>
            <person name="LaButti K."/>
            <person name="Lipzen A."/>
            <person name="Mondo S."/>
            <person name="Riley R."/>
            <person name="Salamov A."/>
            <person name="Simmons B.A."/>
            <person name="Magnuson J.K."/>
            <person name="Henrissat B."/>
            <person name="Mortensen U.H."/>
            <person name="Larsen T.O."/>
            <person name="Devries R.P."/>
            <person name="Grigoriev I.V."/>
            <person name="Machida M."/>
            <person name="Baker S.E."/>
            <person name="Andersen M.R."/>
        </authorList>
    </citation>
    <scope>NUCLEOTIDE SEQUENCE [LARGE SCALE GENOMIC DNA]</scope>
    <source>
        <strain evidence="7 8">CBS 151.66</strain>
    </source>
</reference>
<evidence type="ECO:0000256" key="1">
    <source>
        <dbReference type="ARBA" id="ARBA00022723"/>
    </source>
</evidence>
<dbReference type="InterPro" id="IPR036864">
    <property type="entry name" value="Zn2-C6_fun-type_DNA-bd_sf"/>
</dbReference>
<protein>
    <recommendedName>
        <fullName evidence="6">Zn(2)-C6 fungal-type domain-containing protein</fullName>
    </recommendedName>
</protein>
<dbReference type="CDD" id="cd12148">
    <property type="entry name" value="fungal_TF_MHR"/>
    <property type="match status" value="1"/>
</dbReference>
<keyword evidence="3" id="KW-0238">DNA-binding</keyword>
<accession>A0A5N5XBU1</accession>
<dbReference type="GO" id="GO:0008270">
    <property type="term" value="F:zinc ion binding"/>
    <property type="evidence" value="ECO:0007669"/>
    <property type="project" value="InterPro"/>
</dbReference>
<keyword evidence="5" id="KW-0539">Nucleus</keyword>
<dbReference type="AlphaFoldDB" id="A0A5N5XBU1"/>
<feature type="domain" description="Zn(2)-C6 fungal-type" evidence="6">
    <location>
        <begin position="57"/>
        <end position="87"/>
    </location>
</feature>
<dbReference type="GO" id="GO:0000981">
    <property type="term" value="F:DNA-binding transcription factor activity, RNA polymerase II-specific"/>
    <property type="evidence" value="ECO:0007669"/>
    <property type="project" value="InterPro"/>
</dbReference>
<keyword evidence="4" id="KW-0804">Transcription</keyword>
<keyword evidence="1" id="KW-0479">Metal-binding</keyword>
<sequence>MSMLSDLAEYGGARCSSASTEVSSGAAQTSDVGNPKLPIPRLGTAPIGAHRQRTSRACAPCHQRKTKCGGQKPQCKQCHDMGLACSYIASKRERERWALQSIQEKLQSYESLLEKIFTESSADPLKAKILEDLIHRHFKASPAVLESLLALGSPLDRTPSPPKHGLSLNRMHATWKSYARSELQPLDHEPLVQITAIDKWTSLVNNDTASHLLSFYFAWENPTWQLIDQYSFVYDLESGNRTFCSSLLVIALLFFGCSLSYNLDKITDRREEKLLSRKLYAEIQRLWELEKNDARLPTAQSSILIGLLCCTFGLDRIGTQYIMHGAQLCLHLGLHHESPSYLYGDLPDEGGYIARSHKLVAWAVYDVQGLASQVYRKVPAWKQPPRVKFSPVEAASLDGGVEWTPYPFQSPVSQPFFYTAACFRADLVTIVHDIATFALRFPEAVMNCDDWDYGHQLYQKLLQWRVTLPPPLLLGQNTTPHVICLHQYYHATIRLA</sequence>
<dbReference type="InterPro" id="IPR007219">
    <property type="entry name" value="XnlR_reg_dom"/>
</dbReference>
<dbReference type="Proteomes" id="UP000326565">
    <property type="component" value="Unassembled WGS sequence"/>
</dbReference>
<evidence type="ECO:0000256" key="3">
    <source>
        <dbReference type="ARBA" id="ARBA00023125"/>
    </source>
</evidence>
<dbReference type="SUPFAM" id="SSF57701">
    <property type="entry name" value="Zn2/Cys6 DNA-binding domain"/>
    <property type="match status" value="1"/>
</dbReference>
<evidence type="ECO:0000313" key="8">
    <source>
        <dbReference type="Proteomes" id="UP000326565"/>
    </source>
</evidence>
<evidence type="ECO:0000259" key="6">
    <source>
        <dbReference type="PROSITE" id="PS50048"/>
    </source>
</evidence>
<dbReference type="Gene3D" id="4.10.240.10">
    <property type="entry name" value="Zn(2)-C6 fungal-type DNA-binding domain"/>
    <property type="match status" value="1"/>
</dbReference>
<dbReference type="PANTHER" id="PTHR47256:SF3">
    <property type="entry name" value="ZN(II)2CYS6 TRANSCRIPTION FACTOR (EUROFUNG)"/>
    <property type="match status" value="1"/>
</dbReference>
<dbReference type="InterPro" id="IPR001138">
    <property type="entry name" value="Zn2Cys6_DnaBD"/>
</dbReference>
<gene>
    <name evidence="7" type="ORF">BDV29DRAFT_169168</name>
</gene>
<dbReference type="GO" id="GO:0003677">
    <property type="term" value="F:DNA binding"/>
    <property type="evidence" value="ECO:0007669"/>
    <property type="project" value="UniProtKB-KW"/>
</dbReference>
<dbReference type="Pfam" id="PF04082">
    <property type="entry name" value="Fungal_trans"/>
    <property type="match status" value="1"/>
</dbReference>
<evidence type="ECO:0000256" key="5">
    <source>
        <dbReference type="ARBA" id="ARBA00023242"/>
    </source>
</evidence>
<dbReference type="PROSITE" id="PS00463">
    <property type="entry name" value="ZN2_CY6_FUNGAL_1"/>
    <property type="match status" value="1"/>
</dbReference>
<dbReference type="EMBL" id="ML732175">
    <property type="protein sequence ID" value="KAB8076822.1"/>
    <property type="molecule type" value="Genomic_DNA"/>
</dbReference>
<dbReference type="Pfam" id="PF00172">
    <property type="entry name" value="Zn_clus"/>
    <property type="match status" value="1"/>
</dbReference>
<dbReference type="PANTHER" id="PTHR47256">
    <property type="entry name" value="ZN(II)2CYS6 TRANSCRIPTION FACTOR (EUROFUNG)-RELATED"/>
    <property type="match status" value="1"/>
</dbReference>
<evidence type="ECO:0000256" key="2">
    <source>
        <dbReference type="ARBA" id="ARBA00023015"/>
    </source>
</evidence>
<dbReference type="PRINTS" id="PR00755">
    <property type="entry name" value="AFLATOXINBRP"/>
</dbReference>
<evidence type="ECO:0000313" key="7">
    <source>
        <dbReference type="EMBL" id="KAB8076822.1"/>
    </source>
</evidence>
<dbReference type="PROSITE" id="PS50048">
    <property type="entry name" value="ZN2_CY6_FUNGAL_2"/>
    <property type="match status" value="1"/>
</dbReference>
<keyword evidence="8" id="KW-1185">Reference proteome</keyword>
<dbReference type="SMART" id="SM00066">
    <property type="entry name" value="GAL4"/>
    <property type="match status" value="1"/>
</dbReference>